<reference evidence="1" key="1">
    <citation type="submission" date="2020-10" db="EMBL/GenBank/DDBJ databases">
        <authorList>
            <person name="Gilroy R."/>
        </authorList>
    </citation>
    <scope>NUCLEOTIDE SEQUENCE</scope>
    <source>
        <strain evidence="1">11159</strain>
    </source>
</reference>
<accession>A0A9D9GWC5</accession>
<reference evidence="1" key="2">
    <citation type="journal article" date="2021" name="PeerJ">
        <title>Extensive microbial diversity within the chicken gut microbiome revealed by metagenomics and culture.</title>
        <authorList>
            <person name="Gilroy R."/>
            <person name="Ravi A."/>
            <person name="Getino M."/>
            <person name="Pursley I."/>
            <person name="Horton D.L."/>
            <person name="Alikhan N.F."/>
            <person name="Baker D."/>
            <person name="Gharbi K."/>
            <person name="Hall N."/>
            <person name="Watson M."/>
            <person name="Adriaenssens E.M."/>
            <person name="Foster-Nyarko E."/>
            <person name="Jarju S."/>
            <person name="Secka A."/>
            <person name="Antonio M."/>
            <person name="Oren A."/>
            <person name="Chaudhuri R.R."/>
            <person name="La Ragione R."/>
            <person name="Hildebrand F."/>
            <person name="Pallen M.J."/>
        </authorList>
    </citation>
    <scope>NUCLEOTIDE SEQUENCE</scope>
    <source>
        <strain evidence="1">11159</strain>
    </source>
</reference>
<dbReference type="AlphaFoldDB" id="A0A9D9GWC5"/>
<sequence>MENYVFLNRYNNDGILALSKKVFLSLGEHALYNVKEIIKKSNKKGINLNDQVQVAIKNNRVNYKFNMMVDTDVDDELLKTSIKDIIATNLLMICDFASFDIDVKVKKNK</sequence>
<comment type="caution">
    <text evidence="1">The sequence shown here is derived from an EMBL/GenBank/DDBJ whole genome shotgun (WGS) entry which is preliminary data.</text>
</comment>
<dbReference type="Proteomes" id="UP000823613">
    <property type="component" value="Unassembled WGS sequence"/>
</dbReference>
<proteinExistence type="predicted"/>
<gene>
    <name evidence="1" type="ORF">IAC58_01430</name>
</gene>
<organism evidence="1 2">
    <name type="scientific">Candidatus Onthovivens merdipullorum</name>
    <dbReference type="NCBI Taxonomy" id="2840889"/>
    <lineage>
        <taxon>Bacteria</taxon>
        <taxon>Bacillati</taxon>
        <taxon>Bacillota</taxon>
        <taxon>Bacilli</taxon>
        <taxon>Bacillales</taxon>
        <taxon>Candidatus Onthovivens</taxon>
    </lineage>
</organism>
<protein>
    <submittedName>
        <fullName evidence="1">Uncharacterized protein</fullName>
    </submittedName>
</protein>
<dbReference type="EMBL" id="JADIMY010000027">
    <property type="protein sequence ID" value="MBO8427204.1"/>
    <property type="molecule type" value="Genomic_DNA"/>
</dbReference>
<name>A0A9D9GWC5_9BACL</name>
<evidence type="ECO:0000313" key="1">
    <source>
        <dbReference type="EMBL" id="MBO8427204.1"/>
    </source>
</evidence>
<evidence type="ECO:0000313" key="2">
    <source>
        <dbReference type="Proteomes" id="UP000823613"/>
    </source>
</evidence>